<feature type="compositionally biased region" description="Pro residues" evidence="1">
    <location>
        <begin position="123"/>
        <end position="141"/>
    </location>
</feature>
<gene>
    <name evidence="2" type="ORF">Cvel_57</name>
</gene>
<feature type="region of interest" description="Disordered" evidence="1">
    <location>
        <begin position="280"/>
        <end position="317"/>
    </location>
</feature>
<feature type="region of interest" description="Disordered" evidence="1">
    <location>
        <begin position="348"/>
        <end position="407"/>
    </location>
</feature>
<name>A0A0G4I5W4_9ALVE</name>
<feature type="compositionally biased region" description="Low complexity" evidence="1">
    <location>
        <begin position="13"/>
        <end position="22"/>
    </location>
</feature>
<evidence type="ECO:0000313" key="2">
    <source>
        <dbReference type="EMBL" id="CEM52359.1"/>
    </source>
</evidence>
<feature type="region of interest" description="Disordered" evidence="1">
    <location>
        <begin position="1"/>
        <end position="64"/>
    </location>
</feature>
<feature type="compositionally biased region" description="Basic and acidic residues" evidence="1">
    <location>
        <begin position="257"/>
        <end position="266"/>
    </location>
</feature>
<feature type="region of interest" description="Disordered" evidence="1">
    <location>
        <begin position="119"/>
        <end position="266"/>
    </location>
</feature>
<organism evidence="2">
    <name type="scientific">Chromera velia CCMP2878</name>
    <dbReference type="NCBI Taxonomy" id="1169474"/>
    <lineage>
        <taxon>Eukaryota</taxon>
        <taxon>Sar</taxon>
        <taxon>Alveolata</taxon>
        <taxon>Colpodellida</taxon>
        <taxon>Chromeraceae</taxon>
        <taxon>Chromera</taxon>
    </lineage>
</organism>
<dbReference type="EMBL" id="CDMZ01005228">
    <property type="protein sequence ID" value="CEM52359.1"/>
    <property type="molecule type" value="Genomic_DNA"/>
</dbReference>
<proteinExistence type="predicted"/>
<feature type="compositionally biased region" description="Basic and acidic residues" evidence="1">
    <location>
        <begin position="1"/>
        <end position="12"/>
    </location>
</feature>
<dbReference type="AlphaFoldDB" id="A0A0G4I5W4"/>
<sequence length="407" mass="44068">MDRGNRRRDGSRSRSPGLSRSPPGGPYTGGGRQLGNWTSNQTPGGGRRESMPPLMRTPDLPPAQHVYGRGGEPHLYFKGLPPDLQGGVLQPYGHGGWLPHGFYGTPTRPQSFHMATMNNSPFMRPPTAHPYRYGPPPPPFPTRTRPTARAPPRPPRRPDSLRLQMHPGDPSVAFSVRPGLRGTPSEPQDRPRPPVPTKQLPPLRATPGPLSPPSDEDIRGVKRAHPCPDAPKKIAKAKPPVPPAAKAVPTPAGQGGGREDQPADKRALDHMVVFCYGPNGPLHVGGGEAEGHSNDSHSGVSREAQEQNGGPPANFQYRPRNLEELCDTVGAPFSQVSAIDRMFKRGMANAKARAESGVPRPPIHLPRKDRDTPRKAPHLQEPVGFSQEQSTRIDSSGLHARDGQRHS</sequence>
<protein>
    <submittedName>
        <fullName evidence="2">Uncharacterized protein</fullName>
    </submittedName>
</protein>
<reference evidence="2" key="1">
    <citation type="submission" date="2014-11" db="EMBL/GenBank/DDBJ databases">
        <authorList>
            <person name="Otto D Thomas"/>
            <person name="Naeem Raeece"/>
        </authorList>
    </citation>
    <scope>NUCLEOTIDE SEQUENCE</scope>
</reference>
<dbReference type="VEuPathDB" id="CryptoDB:Cvel_57"/>
<evidence type="ECO:0000256" key="1">
    <source>
        <dbReference type="SAM" id="MobiDB-lite"/>
    </source>
</evidence>
<accession>A0A0G4I5W4</accession>